<dbReference type="CDD" id="cd00431">
    <property type="entry name" value="cysteine_hydrolases"/>
    <property type="match status" value="1"/>
</dbReference>
<sequence>MKVLAVIDMQNDFIDGSLGTKEAESIVPGVAGMIREFDGKVIATRDTHGEDYLSSAEGKNLPVVHCVKGTKGWEIRPEIQKVLDEKPGSMVIDKPTFGSVELGERVGSLKDTDGGVEEITLIGLCTDICVISNALLLKAYLPEVPVRVIESCCAGVTPQSHSQALEAMKMCQIEIV</sequence>
<dbReference type="AlphaFoldDB" id="A0A9D2HBR7"/>
<dbReference type="GO" id="GO:0019363">
    <property type="term" value="P:pyridine nucleotide biosynthetic process"/>
    <property type="evidence" value="ECO:0007669"/>
    <property type="project" value="UniProtKB-KW"/>
</dbReference>
<dbReference type="Pfam" id="PF00857">
    <property type="entry name" value="Isochorismatase"/>
    <property type="match status" value="1"/>
</dbReference>
<dbReference type="InterPro" id="IPR036380">
    <property type="entry name" value="Isochorismatase-like_sf"/>
</dbReference>
<evidence type="ECO:0000256" key="7">
    <source>
        <dbReference type="ARBA" id="ARBA00043224"/>
    </source>
</evidence>
<evidence type="ECO:0000256" key="1">
    <source>
        <dbReference type="ARBA" id="ARBA00006336"/>
    </source>
</evidence>
<evidence type="ECO:0000256" key="4">
    <source>
        <dbReference type="ARBA" id="ARBA00022801"/>
    </source>
</evidence>
<name>A0A9D2HBR7_9FIRM</name>
<evidence type="ECO:0000259" key="8">
    <source>
        <dbReference type="Pfam" id="PF00857"/>
    </source>
</evidence>
<dbReference type="PANTHER" id="PTHR11080:SF2">
    <property type="entry name" value="LD05707P"/>
    <property type="match status" value="1"/>
</dbReference>
<dbReference type="EC" id="3.5.1.19" evidence="6"/>
<protein>
    <recommendedName>
        <fullName evidence="6">nicotinamidase</fullName>
        <ecNumber evidence="6">3.5.1.19</ecNumber>
    </recommendedName>
    <alternativeName>
        <fullName evidence="7">Nicotinamide deamidase</fullName>
    </alternativeName>
</protein>
<dbReference type="InterPro" id="IPR000868">
    <property type="entry name" value="Isochorismatase-like_dom"/>
</dbReference>
<dbReference type="EMBL" id="DXAK01000045">
    <property type="protein sequence ID" value="HJA07286.1"/>
    <property type="molecule type" value="Genomic_DNA"/>
</dbReference>
<keyword evidence="4 9" id="KW-0378">Hydrolase</keyword>
<comment type="similarity">
    <text evidence="1">Belongs to the isochorismatase family.</text>
</comment>
<evidence type="ECO:0000313" key="9">
    <source>
        <dbReference type="EMBL" id="HJA07286.1"/>
    </source>
</evidence>
<evidence type="ECO:0000256" key="5">
    <source>
        <dbReference type="ARBA" id="ARBA00037900"/>
    </source>
</evidence>
<dbReference type="PANTHER" id="PTHR11080">
    <property type="entry name" value="PYRAZINAMIDASE/NICOTINAMIDASE"/>
    <property type="match status" value="1"/>
</dbReference>
<keyword evidence="3" id="KW-0479">Metal-binding</keyword>
<evidence type="ECO:0000256" key="2">
    <source>
        <dbReference type="ARBA" id="ARBA00022642"/>
    </source>
</evidence>
<keyword evidence="2" id="KW-0662">Pyridine nucleotide biosynthesis</keyword>
<feature type="domain" description="Isochorismatase-like" evidence="8">
    <location>
        <begin position="3"/>
        <end position="171"/>
    </location>
</feature>
<dbReference type="Proteomes" id="UP000824223">
    <property type="component" value="Unassembled WGS sequence"/>
</dbReference>
<dbReference type="InterPro" id="IPR052347">
    <property type="entry name" value="Isochorismatase_Nicotinamidase"/>
</dbReference>
<proteinExistence type="inferred from homology"/>
<reference evidence="9" key="2">
    <citation type="submission" date="2021-04" db="EMBL/GenBank/DDBJ databases">
        <authorList>
            <person name="Gilroy R."/>
        </authorList>
    </citation>
    <scope>NUCLEOTIDE SEQUENCE</scope>
    <source>
        <strain evidence="9">ChiSjej2B20-11307</strain>
    </source>
</reference>
<dbReference type="Gene3D" id="3.40.50.850">
    <property type="entry name" value="Isochorismatase-like"/>
    <property type="match status" value="1"/>
</dbReference>
<organism evidence="9 10">
    <name type="scientific">Candidatus Mediterraneibacter pullicola</name>
    <dbReference type="NCBI Taxonomy" id="2838682"/>
    <lineage>
        <taxon>Bacteria</taxon>
        <taxon>Bacillati</taxon>
        <taxon>Bacillota</taxon>
        <taxon>Clostridia</taxon>
        <taxon>Lachnospirales</taxon>
        <taxon>Lachnospiraceae</taxon>
        <taxon>Mediterraneibacter</taxon>
    </lineage>
</organism>
<comment type="caution">
    <text evidence="9">The sequence shown here is derived from an EMBL/GenBank/DDBJ whole genome shotgun (WGS) entry which is preliminary data.</text>
</comment>
<gene>
    <name evidence="9" type="ORF">H9798_09135</name>
</gene>
<accession>A0A9D2HBR7</accession>
<dbReference type="GO" id="GO:0046872">
    <property type="term" value="F:metal ion binding"/>
    <property type="evidence" value="ECO:0007669"/>
    <property type="project" value="UniProtKB-KW"/>
</dbReference>
<dbReference type="SUPFAM" id="SSF52499">
    <property type="entry name" value="Isochorismatase-like hydrolases"/>
    <property type="match status" value="1"/>
</dbReference>
<evidence type="ECO:0000256" key="6">
    <source>
        <dbReference type="ARBA" id="ARBA00039017"/>
    </source>
</evidence>
<evidence type="ECO:0000256" key="3">
    <source>
        <dbReference type="ARBA" id="ARBA00022723"/>
    </source>
</evidence>
<evidence type="ECO:0000313" key="10">
    <source>
        <dbReference type="Proteomes" id="UP000824223"/>
    </source>
</evidence>
<comment type="pathway">
    <text evidence="5">Cofactor biosynthesis; nicotinate biosynthesis; nicotinate from nicotinamide: step 1/1.</text>
</comment>
<dbReference type="GO" id="GO:0008936">
    <property type="term" value="F:nicotinamidase activity"/>
    <property type="evidence" value="ECO:0007669"/>
    <property type="project" value="UniProtKB-EC"/>
</dbReference>
<reference evidence="9" key="1">
    <citation type="journal article" date="2021" name="PeerJ">
        <title>Extensive microbial diversity within the chicken gut microbiome revealed by metagenomics and culture.</title>
        <authorList>
            <person name="Gilroy R."/>
            <person name="Ravi A."/>
            <person name="Getino M."/>
            <person name="Pursley I."/>
            <person name="Horton D.L."/>
            <person name="Alikhan N.F."/>
            <person name="Baker D."/>
            <person name="Gharbi K."/>
            <person name="Hall N."/>
            <person name="Watson M."/>
            <person name="Adriaenssens E.M."/>
            <person name="Foster-Nyarko E."/>
            <person name="Jarju S."/>
            <person name="Secka A."/>
            <person name="Antonio M."/>
            <person name="Oren A."/>
            <person name="Chaudhuri R.R."/>
            <person name="La Ragione R."/>
            <person name="Hildebrand F."/>
            <person name="Pallen M.J."/>
        </authorList>
    </citation>
    <scope>NUCLEOTIDE SEQUENCE</scope>
    <source>
        <strain evidence="9">ChiSjej2B20-11307</strain>
    </source>
</reference>